<evidence type="ECO:0000313" key="3">
    <source>
        <dbReference type="EMBL" id="VDI63847.1"/>
    </source>
</evidence>
<comment type="caution">
    <text evidence="2">Lacks conserved residue(s) required for the propagation of feature annotation.</text>
</comment>
<dbReference type="SUPFAM" id="SSF57424">
    <property type="entry name" value="LDL receptor-like module"/>
    <property type="match status" value="1"/>
</dbReference>
<gene>
    <name evidence="3" type="ORF">MGAL_10B077583</name>
</gene>
<protein>
    <submittedName>
        <fullName evidence="3">Uncharacterized protein</fullName>
    </submittedName>
</protein>
<dbReference type="Proteomes" id="UP000596742">
    <property type="component" value="Unassembled WGS sequence"/>
</dbReference>
<evidence type="ECO:0000256" key="1">
    <source>
        <dbReference type="ARBA" id="ARBA00023157"/>
    </source>
</evidence>
<feature type="non-terminal residue" evidence="3">
    <location>
        <position position="1"/>
    </location>
</feature>
<organism evidence="3 4">
    <name type="scientific">Mytilus galloprovincialis</name>
    <name type="common">Mediterranean mussel</name>
    <dbReference type="NCBI Taxonomy" id="29158"/>
    <lineage>
        <taxon>Eukaryota</taxon>
        <taxon>Metazoa</taxon>
        <taxon>Spiralia</taxon>
        <taxon>Lophotrochozoa</taxon>
        <taxon>Mollusca</taxon>
        <taxon>Bivalvia</taxon>
        <taxon>Autobranchia</taxon>
        <taxon>Pteriomorphia</taxon>
        <taxon>Mytilida</taxon>
        <taxon>Mytiloidea</taxon>
        <taxon>Mytilidae</taxon>
        <taxon>Mytilinae</taxon>
        <taxon>Mytilus</taxon>
    </lineage>
</organism>
<dbReference type="OrthoDB" id="10062665at2759"/>
<keyword evidence="1" id="KW-1015">Disulfide bond</keyword>
<dbReference type="InterPro" id="IPR002172">
    <property type="entry name" value="LDrepeatLR_classA_rpt"/>
</dbReference>
<reference evidence="3" key="1">
    <citation type="submission" date="2018-11" db="EMBL/GenBank/DDBJ databases">
        <authorList>
            <person name="Alioto T."/>
            <person name="Alioto T."/>
        </authorList>
    </citation>
    <scope>NUCLEOTIDE SEQUENCE</scope>
</reference>
<name>A0A8B6GH45_MYTGA</name>
<dbReference type="AlphaFoldDB" id="A0A8B6GH45"/>
<evidence type="ECO:0000256" key="2">
    <source>
        <dbReference type="PROSITE-ProRule" id="PRU00124"/>
    </source>
</evidence>
<keyword evidence="4" id="KW-1185">Reference proteome</keyword>
<comment type="caution">
    <text evidence="3">The sequence shown here is derived from an EMBL/GenBank/DDBJ whole genome shotgun (WGS) entry which is preliminary data.</text>
</comment>
<dbReference type="SMART" id="SM00192">
    <property type="entry name" value="LDLa"/>
    <property type="match status" value="2"/>
</dbReference>
<proteinExistence type="predicted"/>
<dbReference type="Gene3D" id="4.10.400.10">
    <property type="entry name" value="Low-density Lipoprotein Receptor"/>
    <property type="match status" value="2"/>
</dbReference>
<dbReference type="EMBL" id="UYJE01008424">
    <property type="protein sequence ID" value="VDI63847.1"/>
    <property type="molecule type" value="Genomic_DNA"/>
</dbReference>
<accession>A0A8B6GH45</accession>
<dbReference type="InterPro" id="IPR036055">
    <property type="entry name" value="LDL_receptor-like_sf"/>
</dbReference>
<sequence>HECANDYVKCRDGIQCINRKHLCDGTKWYSKIDCADNSDEDPEFCKLHACASGHSKCRDGIHCFPDVSLCDGRRHFCPDGSDKNEDFCK</sequence>
<evidence type="ECO:0000313" key="4">
    <source>
        <dbReference type="Proteomes" id="UP000596742"/>
    </source>
</evidence>
<feature type="non-terminal residue" evidence="3">
    <location>
        <position position="89"/>
    </location>
</feature>
<dbReference type="PROSITE" id="PS50068">
    <property type="entry name" value="LDLRA_2"/>
    <property type="match status" value="2"/>
</dbReference>